<dbReference type="EMBL" id="LUXM01000028">
    <property type="protein sequence ID" value="KZU95045.1"/>
    <property type="molecule type" value="Genomic_DNA"/>
</dbReference>
<proteinExistence type="predicted"/>
<protein>
    <submittedName>
        <fullName evidence="1">Acetyltransferase</fullName>
    </submittedName>
</protein>
<comment type="caution">
    <text evidence="1">The sequence shown here is derived from an EMBL/GenBank/DDBJ whole genome shotgun (WGS) entry which is preliminary data.</text>
</comment>
<gene>
    <name evidence="1" type="ORF">Lp19_1834</name>
</gene>
<dbReference type="CDD" id="cd04301">
    <property type="entry name" value="NAT_SF"/>
    <property type="match status" value="1"/>
</dbReference>
<dbReference type="PROSITE" id="PS51186">
    <property type="entry name" value="GNAT"/>
    <property type="match status" value="1"/>
</dbReference>
<dbReference type="RefSeq" id="WP_003646363.1">
    <property type="nucleotide sequence ID" value="NZ_CP010528.1"/>
</dbReference>
<sequence>MKIEHLQHPTTHQLDQLMTIWLSGNLTAHDFVSADYWRQQAPLVREALQSAELIVGLTDGPEAYILGFIGLQNDYIAGIFICNDAQHQGLGTALLATAQADHHQLQLNVYVANRPAIAFYHYHGFRVIDQANDQATQQPEYTMQWQR</sequence>
<organism evidence="1 2">
    <name type="scientific">Lactiplantibacillus plantarum</name>
    <name type="common">Lactobacillus plantarum</name>
    <dbReference type="NCBI Taxonomy" id="1590"/>
    <lineage>
        <taxon>Bacteria</taxon>
        <taxon>Bacillati</taxon>
        <taxon>Bacillota</taxon>
        <taxon>Bacilli</taxon>
        <taxon>Lactobacillales</taxon>
        <taxon>Lactobacillaceae</taxon>
        <taxon>Lactiplantibacillus</taxon>
    </lineage>
</organism>
<dbReference type="PANTHER" id="PTHR43800">
    <property type="entry name" value="PEPTIDYL-LYSINE N-ACETYLTRANSFERASE YJAB"/>
    <property type="match status" value="1"/>
</dbReference>
<reference evidence="1 2" key="1">
    <citation type="submission" date="2016-03" db="EMBL/GenBank/DDBJ databases">
        <title>Comparative genomics of 54 Lactobacillus plantarum strains reveals genomic uncoupling from niche constraints.</title>
        <authorList>
            <person name="Martino M.E."/>
        </authorList>
    </citation>
    <scope>NUCLEOTIDE SEQUENCE [LARGE SCALE GENOMIC DNA]</scope>
    <source>
        <strain evidence="1 2">19.1</strain>
    </source>
</reference>
<dbReference type="GO" id="GO:0016747">
    <property type="term" value="F:acyltransferase activity, transferring groups other than amino-acyl groups"/>
    <property type="evidence" value="ECO:0007669"/>
    <property type="project" value="InterPro"/>
</dbReference>
<dbReference type="SUPFAM" id="SSF55729">
    <property type="entry name" value="Acyl-CoA N-acyltransferases (Nat)"/>
    <property type="match status" value="1"/>
</dbReference>
<accession>A0A162FI89</accession>
<dbReference type="Proteomes" id="UP000076882">
    <property type="component" value="Unassembled WGS sequence"/>
</dbReference>
<dbReference type="AlphaFoldDB" id="A0A162FI89"/>
<dbReference type="InterPro" id="IPR016181">
    <property type="entry name" value="Acyl_CoA_acyltransferase"/>
</dbReference>
<keyword evidence="1" id="KW-0808">Transferase</keyword>
<dbReference type="PANTHER" id="PTHR43800:SF1">
    <property type="entry name" value="PEPTIDYL-LYSINE N-ACETYLTRANSFERASE YJAB"/>
    <property type="match status" value="1"/>
</dbReference>
<evidence type="ECO:0000313" key="2">
    <source>
        <dbReference type="Proteomes" id="UP000076882"/>
    </source>
</evidence>
<evidence type="ECO:0000313" key="1">
    <source>
        <dbReference type="EMBL" id="KZU95045.1"/>
    </source>
</evidence>
<dbReference type="Pfam" id="PF13508">
    <property type="entry name" value="Acetyltransf_7"/>
    <property type="match status" value="1"/>
</dbReference>
<dbReference type="InterPro" id="IPR000182">
    <property type="entry name" value="GNAT_dom"/>
</dbReference>
<dbReference type="Gene3D" id="3.40.630.30">
    <property type="match status" value="1"/>
</dbReference>
<dbReference type="KEGG" id="lpb:SH83_00855"/>
<name>A0A162FI89_LACPN</name>
<dbReference type="PATRIC" id="fig|1590.144.peg.180"/>